<dbReference type="Gene3D" id="3.10.450.50">
    <property type="match status" value="1"/>
</dbReference>
<dbReference type="PIRSF" id="PIRSF030561">
    <property type="entry name" value="UCP030561"/>
    <property type="match status" value="1"/>
</dbReference>
<name>C6XJY1_HIRBI</name>
<dbReference type="InterPro" id="IPR037401">
    <property type="entry name" value="SnoaL-like"/>
</dbReference>
<dbReference type="Pfam" id="PF12680">
    <property type="entry name" value="SnoaL_2"/>
    <property type="match status" value="1"/>
</dbReference>
<feature type="domain" description="SnoaL-like" evidence="1">
    <location>
        <begin position="11"/>
        <end position="110"/>
    </location>
</feature>
<dbReference type="InterPro" id="IPR008317">
    <property type="entry name" value="UCP030561"/>
</dbReference>
<protein>
    <submittedName>
        <fullName evidence="2">NTF2 enzyme family protein</fullName>
    </submittedName>
</protein>
<dbReference type="SUPFAM" id="SSF54427">
    <property type="entry name" value="NTF2-like"/>
    <property type="match status" value="1"/>
</dbReference>
<dbReference type="EMBL" id="CP001678">
    <property type="protein sequence ID" value="ACT59426.1"/>
    <property type="molecule type" value="Genomic_DNA"/>
</dbReference>
<evidence type="ECO:0000313" key="3">
    <source>
        <dbReference type="Proteomes" id="UP000002745"/>
    </source>
</evidence>
<accession>C6XJY1</accession>
<dbReference type="InterPro" id="IPR032710">
    <property type="entry name" value="NTF2-like_dom_sf"/>
</dbReference>
<gene>
    <name evidence="2" type="ordered locus">Hbal_1738</name>
</gene>
<keyword evidence="3" id="KW-1185">Reference proteome</keyword>
<dbReference type="RefSeq" id="WP_015827576.1">
    <property type="nucleotide sequence ID" value="NC_012982.1"/>
</dbReference>
<dbReference type="eggNOG" id="COG4538">
    <property type="taxonomic scope" value="Bacteria"/>
</dbReference>
<organism evidence="2 3">
    <name type="scientific">Hirschia baltica (strain ATCC 49814 / DSM 5838 / IFAM 1418)</name>
    <dbReference type="NCBI Taxonomy" id="582402"/>
    <lineage>
        <taxon>Bacteria</taxon>
        <taxon>Pseudomonadati</taxon>
        <taxon>Pseudomonadota</taxon>
        <taxon>Alphaproteobacteria</taxon>
        <taxon>Hyphomonadales</taxon>
        <taxon>Hyphomonadaceae</taxon>
        <taxon>Hirschia</taxon>
    </lineage>
</organism>
<reference evidence="3" key="1">
    <citation type="journal article" date="2011" name="J. Bacteriol.">
        <title>Genome sequences of eight morphologically diverse alphaproteobacteria.</title>
        <authorList>
            <consortium name="US DOE Joint Genome Institute"/>
            <person name="Brown P.J."/>
            <person name="Kysela D.T."/>
            <person name="Buechlein A."/>
            <person name="Hemmerich C."/>
            <person name="Brun Y.V."/>
        </authorList>
    </citation>
    <scope>NUCLEOTIDE SEQUENCE [LARGE SCALE GENOMIC DNA]</scope>
    <source>
        <strain evidence="3">ATCC 49814 / DSM 5838 / IFAM 1418</strain>
    </source>
</reference>
<evidence type="ECO:0000259" key="1">
    <source>
        <dbReference type="Pfam" id="PF12680"/>
    </source>
</evidence>
<dbReference type="OrthoDB" id="9799296at2"/>
<sequence length="116" mass="13029">MSADLTPEQIVQAQLEAYNAQDVEKFCEYFSEDVFAAGYLGDVICQGIEAWKQRHVKIFAEFPNNTANLVHRIVLGETVIDHEDVSRGNGDANFLVGCIYTIKNARITRVEYVKAS</sequence>
<dbReference type="AlphaFoldDB" id="C6XJY1"/>
<dbReference type="STRING" id="582402.Hbal_1738"/>
<evidence type="ECO:0000313" key="2">
    <source>
        <dbReference type="EMBL" id="ACT59426.1"/>
    </source>
</evidence>
<proteinExistence type="predicted"/>
<dbReference type="HOGENOM" id="CLU_135625_2_0_5"/>
<dbReference type="Proteomes" id="UP000002745">
    <property type="component" value="Chromosome"/>
</dbReference>
<dbReference type="KEGG" id="hba:Hbal_1738"/>